<feature type="transmembrane region" description="Helical" evidence="1">
    <location>
        <begin position="189"/>
        <end position="210"/>
    </location>
</feature>
<feature type="transmembrane region" description="Helical" evidence="1">
    <location>
        <begin position="103"/>
        <end position="122"/>
    </location>
</feature>
<dbReference type="RefSeq" id="WP_022866026.1">
    <property type="nucleotide sequence ID" value="NZ_CAMYCL010000001.1"/>
</dbReference>
<dbReference type="Proteomes" id="UP001275049">
    <property type="component" value="Unassembled WGS sequence"/>
</dbReference>
<evidence type="ECO:0000313" key="5">
    <source>
        <dbReference type="Proteomes" id="UP001281731"/>
    </source>
</evidence>
<sequence length="291" mass="30791">MSKNPYFQKGATTPNTSYLGGGNVATDSRVGSSYQQGAPYSGYQNTQPGMGYDSPYAQSNAYPVASESSMTYDDAMVKTAILLAVSIIAGSITMVFVPMQTALAVMLPASIGAFIVGMIGAFKQSVGPGISITYSALQGVALGAITKFFDNFYPGVAFQAILGTTIVVGVTVFLHMSGRVRTTPRGRKIAMSILFAYVIFGIINLIISAFGGPNLRGFGGNLTLGLILGLGIILVAAYILIMDLETAQLAVENRAPKSFSWTVGFGIVMTVLWIYIEVLRVVVLIANAMRD</sequence>
<evidence type="ECO:0000256" key="1">
    <source>
        <dbReference type="SAM" id="Phobius"/>
    </source>
</evidence>
<reference evidence="3 4" key="1">
    <citation type="submission" date="2023-10" db="EMBL/GenBank/DDBJ databases">
        <title>Whole Genome based description of the genera Actinobaculum and Actinotignum reveals a complex phylogenetic relationship within the species included in the genus Actinotignum.</title>
        <authorList>
            <person name="Jensen C.S."/>
            <person name="Dargis R."/>
            <person name="Kemp M."/>
            <person name="Christensen J.J."/>
        </authorList>
    </citation>
    <scope>NUCLEOTIDE SEQUENCE</scope>
    <source>
        <strain evidence="3">SLA_B511</strain>
        <strain evidence="2 4">SLA_B974</strain>
    </source>
</reference>
<proteinExistence type="predicted"/>
<feature type="transmembrane region" description="Helical" evidence="1">
    <location>
        <begin position="222"/>
        <end position="241"/>
    </location>
</feature>
<keyword evidence="1" id="KW-0472">Membrane</keyword>
<dbReference type="PANTHER" id="PTHR41282">
    <property type="entry name" value="CONSERVED TRANSMEMBRANE PROTEIN-RELATED"/>
    <property type="match status" value="1"/>
</dbReference>
<feature type="transmembrane region" description="Helical" evidence="1">
    <location>
        <begin position="79"/>
        <end position="97"/>
    </location>
</feature>
<keyword evidence="1" id="KW-1133">Transmembrane helix</keyword>
<keyword evidence="1" id="KW-0812">Transmembrane</keyword>
<feature type="transmembrane region" description="Helical" evidence="1">
    <location>
        <begin position="261"/>
        <end position="286"/>
    </location>
</feature>
<protein>
    <submittedName>
        <fullName evidence="3">Bax inhibitor-1/YccA family protein</fullName>
    </submittedName>
</protein>
<dbReference type="AlphaFoldDB" id="A0AAW9HKL3"/>
<evidence type="ECO:0000313" key="2">
    <source>
        <dbReference type="EMBL" id="MDY5132975.1"/>
    </source>
</evidence>
<gene>
    <name evidence="3" type="ORF">R6G80_00355</name>
    <name evidence="2" type="ORF">R6G86_04345</name>
</gene>
<name>A0AAW9HKL3_9ACTO</name>
<keyword evidence="4" id="KW-1185">Reference proteome</keyword>
<dbReference type="Proteomes" id="UP001281731">
    <property type="component" value="Unassembled WGS sequence"/>
</dbReference>
<evidence type="ECO:0000313" key="3">
    <source>
        <dbReference type="EMBL" id="MDY5154186.1"/>
    </source>
</evidence>
<dbReference type="EMBL" id="JAWNGC010000001">
    <property type="protein sequence ID" value="MDY5154186.1"/>
    <property type="molecule type" value="Genomic_DNA"/>
</dbReference>
<dbReference type="EMBL" id="JAWNGA010000006">
    <property type="protein sequence ID" value="MDY5132975.1"/>
    <property type="molecule type" value="Genomic_DNA"/>
</dbReference>
<evidence type="ECO:0000313" key="4">
    <source>
        <dbReference type="Proteomes" id="UP001275049"/>
    </source>
</evidence>
<accession>A0AAW9HKL3</accession>
<organism evidence="3 5">
    <name type="scientific">Actinotignum urinale</name>
    <dbReference type="NCBI Taxonomy" id="190146"/>
    <lineage>
        <taxon>Bacteria</taxon>
        <taxon>Bacillati</taxon>
        <taxon>Actinomycetota</taxon>
        <taxon>Actinomycetes</taxon>
        <taxon>Actinomycetales</taxon>
        <taxon>Actinomycetaceae</taxon>
        <taxon>Actinotignum</taxon>
    </lineage>
</organism>
<dbReference type="InterPro" id="IPR010539">
    <property type="entry name" value="BaxI_1-like"/>
</dbReference>
<feature type="transmembrane region" description="Helical" evidence="1">
    <location>
        <begin position="129"/>
        <end position="149"/>
    </location>
</feature>
<feature type="transmembrane region" description="Helical" evidence="1">
    <location>
        <begin position="155"/>
        <end position="177"/>
    </location>
</feature>
<dbReference type="PANTHER" id="PTHR41282:SF1">
    <property type="entry name" value="CONSERVED TRANSMEMBRANE PROTEIN-RELATED"/>
    <property type="match status" value="1"/>
</dbReference>
<comment type="caution">
    <text evidence="3">The sequence shown here is derived from an EMBL/GenBank/DDBJ whole genome shotgun (WGS) entry which is preliminary data.</text>
</comment>
<dbReference type="Pfam" id="PF12811">
    <property type="entry name" value="BaxI_1"/>
    <property type="match status" value="1"/>
</dbReference>